<evidence type="ECO:0000256" key="5">
    <source>
        <dbReference type="ARBA" id="ARBA00023121"/>
    </source>
</evidence>
<dbReference type="PANTHER" id="PTHR23345:SF15">
    <property type="entry name" value="VITELLOGENIN 1-RELATED"/>
    <property type="match status" value="1"/>
</dbReference>
<sequence>MCLKEEIISDEFHEKKYFFEILYAETNKESCKDLLQGYLTGQLSSALGRYQVKALRRDFESFSNDVKKALKEVKEKQVADIKTIQGDVGGSWFDHTGAAVNPLCLPKNPEWGIYKDGTDGGKAYMYGGEYQTDTVPAYMRTLFQHDVPCAVCLVRKRSVVQMFPARKTCYTGWRLEYHGYLMAGYHGQKAGSTYTCVDSHPDTVHGGHANKNGYLFYPVEARCGTLKCPPYVEGREVQKKTCYAGWKLEYNGYLMAGHHGHTAGSTYTCVDEHPDTVSGCQANTYTPWRLDVSMGLLLFLILLAVAGADTNTGSCKDMLQGYLTGQLSSALGAYQVETLRREFKIVTDQIEKSVNKLDEKTKAALSRHIVNRSSGIVYTRWGKKTCPATAELVISGYTGGSHYSHTAAVVDPLCLPRDPEWGVYTDGADGTKAFVYGAEYETSTSAGSLQALHDHDVPCAVCLARNKSVVKMFPARKTCYKGWNLEYHGYLMAGHYGYSAGSVYTCVDNHPDTLHGGRADKNGYLFHQVEARCGSLKCPPYVEGRELIVLSLRALGNSGHTSSATATVNSCISRKDNPMEVRIAAIEAFRRASCDNDRTEALKVFNDKEEDAELRIAAYLAIMQCPSKSIITTVRNALEKEEVNQVGSFIWSHLTNLMESSSPFKQDIISILNSEYLKKEFDMDKRKYSRNYEGSFFLEKINTGASIESNLIWSSKSFIPRSLMANLTVDLFGKSVNILEIGGRVEGLEYFLESYFGPNGYFTEKDVKEATTQIVKGIDEKKMKKIDSQFGTGMDQLRGALYMRIFGNELSYNSFDGLASFSSGFNVLEMLISMSKNHDYTFTQNIMFMDTSMIIPTSAGFPLNLTINGTATIDMKASGKVDLRKLGTSPRSLLISGLIQPSTAVEISSMMSVDAFVTKSGLKMVSIVHSSTLLQGHVELRDGTIFNANLDVPKDKMEIFSVKTAFFTVHRDVEKEQNMITKNRKIHKTCTGSHLARITGLKLCGEIKFPNASLETSAPYFPLTGPISLDVSLMKEDSHKSYNVEARLSKTKKEVNIRLAFDTPGSQTDRALSAEFLLDKIGSKLQMGLQSPWNKALFTGKVENEKNLRHISGKFVNNKQEYSVVAEAAMTRKGNTFEYTPHVEISAPKMKSIQLKGGMKYSGMKLIDAKLILIGVSKEPIKAEVNFVQKRVVVIGKASISFEKKKEYVIESRVQKYATAKAARYRPYLSIKTPEKELVSFGGSAEYKKGKAIKVDLTVDRIVSKPIKLSVQVRDASNKKSTGFRSKIDIKSPVFTTKLTSTFMLKNQKMAIVRSTLDYVIPKVMRDKNVNYQMKGKHVQSLKSIDSSLDVVFGKKSSYSAAIELKNKSKKLASFVGKLGISVPGRDIVIGNVFDQRTAKKYTNILTIQLENGHKSIIESTLRNVGTNEYDISTSFNIPTYDVLAVSGQYRFIPSNFQANSEILYGKTKYAVSLSSLVRIGSRIQVAADLEYPARKVTAEFDTIIKDPVFSSKLDVKWDANQDLDKKILIQGDITYEGLQNMEATFSKSSPLGFGNVNLKHRSGEKYVSHAHAEWNKDVVSVDSSFGKKNDGYIADLKIESPFKDYRSINIGLSHQLENSKSISNIDVDWKPMKRMSSTLNMKRPLHFDDVDVSLEIKSPISGFERTGIELKHKIEDGVMSFVKFSWNKDFFQTDILAVDKSSASNRDLTGRLSVKSSLDQIASLSVSAKHVDNGQKFENSLNFKHNGNVYAYQGDVHHFRNGWQLQNSGNIKLSSPMKQMESSWFHRNTHDDLQSSLKFESGANVVDIQVKGMQRMSLPQGSLTFDFAMRSPFNRDLALAVSHEHGIGMIDNKIHYSTEGKKVISLSNVYKRNNGVADSSHVFTCHGSTKMLTVTSQYQQYPITGQIEYQDNGKSVSKLNGQLDFPPTGLMSGKIELISQFSGYESLKLSVDQSNERGEIVTRSSLSLPSRNTITMETRGQWGKKKSFNTILSTPYKNLQKMTIGADFTGDSKSFHTSANLMINPIVGPMSVTSQWSSYGGIIASIQINTPFEQHRKTRVSFTHSNQNEKKVTELNVEYLPGKIIKLESSLRPTLDNLEGSIALTTPFQALPYSAASLRHSGDSRQFQCHGEIEYTRGKKIQGDITFKNDKKMETTLVIRSPFANDLTAAINHEGTWSQFASHAEMQYGKSKKYEITGKYGNLAGDLSIKSPLHDDIAASFNHKGDISEFDSHIEGSYGRGKKYELTAKYNQKSGTIGLKSPLYEDISASFNHKGKLTDFVSQAEFQYGGSKKYEAMAKLSLAKTWTGSVSFSSPLTDDFATSFSHEGQLSDFQISADGKYGKQKGSVAAMFKKAKKTIGSLELKSSLIDNIKAEFSHEGTLSNFDTKLSITKAGKIVYEGSVSFSNGRKVTGSATLKTPFHKDISATFKHSGDFTAFQTAADIKMNKKTEYKLSADMVNKKRTKAKLQIENPFTDPITLTLVKKGKPTNVRMIANAILGKGQKYTVDITLKRGSNSAFIIGITTPLPGYKKMKGNWNFSGNMRNFKTSARAAIGKESVSADLKMSLRPNFKADVSIETPFKGLKKAGVVLSHQGSLKDFKSHGEITVGKSKLYNADVMIATDPKLAASFALQTPFRKVEDFDFSMTHDGSLRNFNNQVNLSLNKKRISSGLKIDTRSDITADVSIQTPFEGFEVLQGSLTHIGTWNDFQFHLEGLDGTNNKFTSDITLRLNDQIIYDMKLTTPFKSVELLKASLSHDGTINNFHTHGEFEMNNDRSEIDVNFSSLVKLEGRVLLKSAYIETVEGMFAHESLPIATSATLRYGNRNILDSKLSVNSSPLQGSLLLNSMYTRPLKAVVSHTGSMKKFNSVAEIAYGKETMKYTTEFDSTNDISAKSSIVTSFGTVKSISSSVSHAGGWSNFKCHADVSINGKAVEGDVAYNSRDSIEGSVVIKTPFENYRESELSFRHNGRLLNFNSRAEYSLEGQKSEVELTIDTDNKVHINVLMKSPSIHDISFKLNHNGYGRTFKSETELKYGGEKKIEGEVSFEAVPKMTLSAVLKSKCPVVKSIQISISQEGTFENFNVQASASFNDQRVSSDVRLDSRSGLNGRFLLTTPVSEEITASIKHEGQMANFKTVSEVSYSGRKQIELDAAFRLSQSVTGQFSLKTPISEIADVNIIFRHDGNRSNFKCSGSASISGDQKISGDISFNSQPLSGAWNIRSVFGNLDGAFDYALSSRSMNSHVEINVNGKHSEADMTYSNNGIQKGSISLSSPFNEKIGASFTHDQNDDQISSSMTLYSSDKTITGSTEISFTDGISGKLSLITPIEGFEQQSIIIKYSNNSDKMSSSLTIEFNNGQKIDGQMSLSKRGSLEGKIILSTPFEGFRESKADFTYDYSSTGLKASAKGTFRQQSISADMSFDKVPFQGSAILRTPFVGFEEIKTSFNHASSDRSYKSHIEITMRGKTVQIDSSFSNKNSISAATTIMTPIKGYSVVSVSLNHEMNVKGFSNVAKARIENNEVSVEATFSNMSSLAGNIKISTPFSGFEKQSGSFVLNQNNIRVEAAARDQKIEIEGTKSNGNGQISLKTPFEGFKSQEISMTSTRDSINVRGLAENTDHRL</sequence>
<dbReference type="Pfam" id="PF01347">
    <property type="entry name" value="Vitellogenin_N"/>
    <property type="match status" value="1"/>
</dbReference>
<evidence type="ECO:0000256" key="6">
    <source>
        <dbReference type="ARBA" id="ARBA00023157"/>
    </source>
</evidence>
<dbReference type="InterPro" id="IPR009454">
    <property type="entry name" value="Lipid_transpt_open_b-sht"/>
</dbReference>
<dbReference type="InterPro" id="IPR011030">
    <property type="entry name" value="Lipovitellin_superhlx_dom"/>
</dbReference>
<dbReference type="Gene3D" id="1.25.10.20">
    <property type="entry name" value="Vitellinogen, superhelical"/>
    <property type="match status" value="1"/>
</dbReference>
<dbReference type="PANTHER" id="PTHR23345">
    <property type="entry name" value="VITELLOGENIN-RELATED"/>
    <property type="match status" value="1"/>
</dbReference>
<keyword evidence="5" id="KW-0446">Lipid-binding</keyword>
<dbReference type="Pfam" id="PF06448">
    <property type="entry name" value="DUF1081"/>
    <property type="match status" value="1"/>
</dbReference>
<dbReference type="InterPro" id="IPR001747">
    <property type="entry name" value="Vitellogenin_N"/>
</dbReference>
<dbReference type="GO" id="GO:0005576">
    <property type="term" value="C:extracellular region"/>
    <property type="evidence" value="ECO:0007669"/>
    <property type="project" value="UniProtKB-SubCell"/>
</dbReference>
<accession>K1QBR5</accession>
<dbReference type="InterPro" id="IPR015817">
    <property type="entry name" value="Vitellinogen_open_b-sht_sub1"/>
</dbReference>
<dbReference type="EMBL" id="JH815933">
    <property type="protein sequence ID" value="EKC34262.1"/>
    <property type="molecule type" value="Genomic_DNA"/>
</dbReference>
<evidence type="ECO:0000256" key="1">
    <source>
        <dbReference type="ARBA" id="ARBA00004613"/>
    </source>
</evidence>
<dbReference type="Gene3D" id="2.20.50.20">
    <property type="entry name" value="Lipovitellin. Chain A, domain 3"/>
    <property type="match status" value="1"/>
</dbReference>
<keyword evidence="4" id="KW-0732">Signal</keyword>
<dbReference type="SUPFAM" id="SSF48431">
    <property type="entry name" value="Lipovitellin-phosvitin complex, superhelical domain"/>
    <property type="match status" value="1"/>
</dbReference>
<comment type="subcellular location">
    <subcellularLocation>
        <location evidence="1">Secreted</location>
    </subcellularLocation>
</comment>
<dbReference type="GO" id="GO:0008289">
    <property type="term" value="F:lipid binding"/>
    <property type="evidence" value="ECO:0007669"/>
    <property type="project" value="UniProtKB-KW"/>
</dbReference>
<evidence type="ECO:0000256" key="3">
    <source>
        <dbReference type="ARBA" id="ARBA00022525"/>
    </source>
</evidence>
<evidence type="ECO:0000256" key="2">
    <source>
        <dbReference type="ARBA" id="ARBA00022448"/>
    </source>
</evidence>
<keyword evidence="7" id="KW-0325">Glycoprotein</keyword>
<dbReference type="GO" id="GO:0005319">
    <property type="term" value="F:lipid transporter activity"/>
    <property type="evidence" value="ECO:0007669"/>
    <property type="project" value="InterPro"/>
</dbReference>
<dbReference type="InterPro" id="IPR015255">
    <property type="entry name" value="Vitellinogen_open_b-sht"/>
</dbReference>
<keyword evidence="2" id="KW-0813">Transport</keyword>
<gene>
    <name evidence="9" type="ORF">CGI_10018340</name>
</gene>
<dbReference type="PROSITE" id="PS51211">
    <property type="entry name" value="VITELLOGENIN"/>
    <property type="match status" value="1"/>
</dbReference>
<comment type="caution">
    <text evidence="8">Lacks conserved residue(s) required for the propagation of feature annotation.</text>
</comment>
<dbReference type="InterPro" id="IPR015819">
    <property type="entry name" value="Lipid_transp_b-sht_shell"/>
</dbReference>
<organism evidence="9">
    <name type="scientific">Magallana gigas</name>
    <name type="common">Pacific oyster</name>
    <name type="synonym">Crassostrea gigas</name>
    <dbReference type="NCBI Taxonomy" id="29159"/>
    <lineage>
        <taxon>Eukaryota</taxon>
        <taxon>Metazoa</taxon>
        <taxon>Spiralia</taxon>
        <taxon>Lophotrochozoa</taxon>
        <taxon>Mollusca</taxon>
        <taxon>Bivalvia</taxon>
        <taxon>Autobranchia</taxon>
        <taxon>Pteriomorphia</taxon>
        <taxon>Ostreida</taxon>
        <taxon>Ostreoidea</taxon>
        <taxon>Ostreidae</taxon>
        <taxon>Magallana</taxon>
    </lineage>
</organism>
<dbReference type="Pfam" id="PF09172">
    <property type="entry name" value="Vit_open_b-sht"/>
    <property type="match status" value="1"/>
</dbReference>
<dbReference type="InParanoid" id="K1QBR5"/>
<dbReference type="Gene3D" id="2.20.80.10">
    <property type="entry name" value="Lipovitellin-phosvitin complex, chain A, domain 4"/>
    <property type="match status" value="1"/>
</dbReference>
<evidence type="ECO:0000256" key="7">
    <source>
        <dbReference type="ARBA" id="ARBA00023180"/>
    </source>
</evidence>
<dbReference type="SUPFAM" id="SSF56968">
    <property type="entry name" value="Lipovitellin-phosvitin complex, beta-sheet shell regions"/>
    <property type="match status" value="1"/>
</dbReference>
<keyword evidence="6" id="KW-1015">Disulfide bond</keyword>
<keyword evidence="3" id="KW-0964">Secreted</keyword>
<name>K1QBR5_MAGGI</name>
<evidence type="ECO:0000256" key="8">
    <source>
        <dbReference type="PROSITE-ProRule" id="PRU00557"/>
    </source>
</evidence>
<proteinExistence type="predicted"/>
<dbReference type="InterPro" id="IPR050733">
    <property type="entry name" value="Vitellogenin/Apolipophorin"/>
</dbReference>
<dbReference type="HOGENOM" id="CLU_224588_0_0_1"/>
<evidence type="ECO:0000313" key="9">
    <source>
        <dbReference type="EMBL" id="EKC34262.1"/>
    </source>
</evidence>
<evidence type="ECO:0000256" key="4">
    <source>
        <dbReference type="ARBA" id="ARBA00022729"/>
    </source>
</evidence>
<protein>
    <submittedName>
        <fullName evidence="9">Uncharacterized protein</fullName>
    </submittedName>
</protein>
<dbReference type="GO" id="GO:0045735">
    <property type="term" value="F:nutrient reservoir activity"/>
    <property type="evidence" value="ECO:0007669"/>
    <property type="project" value="UniProtKB-KW"/>
</dbReference>
<dbReference type="FunFam" id="2.20.50.20:FF:000007">
    <property type="entry name" value="von Willebrand factor type D domaincontaining protein"/>
    <property type="match status" value="1"/>
</dbReference>
<reference evidence="9" key="1">
    <citation type="journal article" date="2012" name="Nature">
        <title>The oyster genome reveals stress adaptation and complexity of shell formation.</title>
        <authorList>
            <person name="Zhang G."/>
            <person name="Fang X."/>
            <person name="Guo X."/>
            <person name="Li L."/>
            <person name="Luo R."/>
            <person name="Xu F."/>
            <person name="Yang P."/>
            <person name="Zhang L."/>
            <person name="Wang X."/>
            <person name="Qi H."/>
            <person name="Xiong Z."/>
            <person name="Que H."/>
            <person name="Xie Y."/>
            <person name="Holland P.W."/>
            <person name="Paps J."/>
            <person name="Zhu Y."/>
            <person name="Wu F."/>
            <person name="Chen Y."/>
            <person name="Wang J."/>
            <person name="Peng C."/>
            <person name="Meng J."/>
            <person name="Yang L."/>
            <person name="Liu J."/>
            <person name="Wen B."/>
            <person name="Zhang N."/>
            <person name="Huang Z."/>
            <person name="Zhu Q."/>
            <person name="Feng Y."/>
            <person name="Mount A."/>
            <person name="Hedgecock D."/>
            <person name="Xu Z."/>
            <person name="Liu Y."/>
            <person name="Domazet-Loso T."/>
            <person name="Du Y."/>
            <person name="Sun X."/>
            <person name="Zhang S."/>
            <person name="Liu B."/>
            <person name="Cheng P."/>
            <person name="Jiang X."/>
            <person name="Li J."/>
            <person name="Fan D."/>
            <person name="Wang W."/>
            <person name="Fu W."/>
            <person name="Wang T."/>
            <person name="Wang B."/>
            <person name="Zhang J."/>
            <person name="Peng Z."/>
            <person name="Li Y."/>
            <person name="Li N."/>
            <person name="Wang J."/>
            <person name="Chen M."/>
            <person name="He Y."/>
            <person name="Tan F."/>
            <person name="Song X."/>
            <person name="Zheng Q."/>
            <person name="Huang R."/>
            <person name="Yang H."/>
            <person name="Du X."/>
            <person name="Chen L."/>
            <person name="Yang M."/>
            <person name="Gaffney P.M."/>
            <person name="Wang S."/>
            <person name="Luo L."/>
            <person name="She Z."/>
            <person name="Ming Y."/>
            <person name="Huang W."/>
            <person name="Zhang S."/>
            <person name="Huang B."/>
            <person name="Zhang Y."/>
            <person name="Qu T."/>
            <person name="Ni P."/>
            <person name="Miao G."/>
            <person name="Wang J."/>
            <person name="Wang Q."/>
            <person name="Steinberg C.E."/>
            <person name="Wang H."/>
            <person name="Li N."/>
            <person name="Qian L."/>
            <person name="Zhang G."/>
            <person name="Li Y."/>
            <person name="Yang H."/>
            <person name="Liu X."/>
            <person name="Wang J."/>
            <person name="Yin Y."/>
            <person name="Wang J."/>
        </authorList>
    </citation>
    <scope>NUCLEOTIDE SEQUENCE [LARGE SCALE GENOMIC DNA]</scope>
    <source>
        <strain evidence="9">05x7-T-G4-1.051#20</strain>
    </source>
</reference>
<dbReference type="SMART" id="SM01169">
    <property type="entry name" value="DUF1943"/>
    <property type="match status" value="1"/>
</dbReference>